<sequence length="112" mass="12664">MHNVRDAVACKAALHDELRAEEAITGADVQTAKSSRKQRSGVYVCDCSHTDVFHIRAHVREESRSINEELVVAAEELADEEGLMVRVVDKAAMVLHRCDSEMTPRFDWLVDW</sequence>
<protein>
    <submittedName>
        <fullName evidence="1">Uncharacterized protein</fullName>
    </submittedName>
</protein>
<reference evidence="1" key="1">
    <citation type="submission" date="2012-08" db="EMBL/GenBank/DDBJ databases">
        <title>Comparative genomics of metastatic and non-metastatic Leishmania guyanensis provides insights into polygenic factors involved in Leishmania RNA virus infection.</title>
        <authorList>
            <person name="Smith D."/>
            <person name="Hertz-Fowler C."/>
            <person name="Martin R."/>
            <person name="Dickens N."/>
            <person name="Fasel N."/>
            <person name="Falquet L."/>
            <person name="Beverley S."/>
            <person name="Zangger H."/>
            <person name="Calderon-Copete S."/>
            <person name="Mottram J."/>
            <person name="Xenarios I."/>
        </authorList>
    </citation>
    <scope>NUCLEOTIDE SEQUENCE</scope>
    <source>
        <strain evidence="1">MHOM/BR/75/M4147/SSU:IR2SAT-LUC</strain>
    </source>
</reference>
<proteinExistence type="predicted"/>
<name>A0A1E1J397_LEIGU</name>
<accession>A0A1E1J397</accession>
<organism evidence="1">
    <name type="scientific">Leishmania guyanensis</name>
    <dbReference type="NCBI Taxonomy" id="5670"/>
    <lineage>
        <taxon>Eukaryota</taxon>
        <taxon>Discoba</taxon>
        <taxon>Euglenozoa</taxon>
        <taxon>Kinetoplastea</taxon>
        <taxon>Metakinetoplastina</taxon>
        <taxon>Trypanosomatida</taxon>
        <taxon>Trypanosomatidae</taxon>
        <taxon>Leishmaniinae</taxon>
        <taxon>Leishmania</taxon>
        <taxon>Leishmania guyanensis species complex</taxon>
    </lineage>
</organism>
<gene>
    <name evidence="1" type="primary">LgM4147LRVhigh.31.01820.01370</name>
    <name evidence="1" type="ORF">BN36_3155420</name>
</gene>
<dbReference type="EMBL" id="CALQ01001485">
    <property type="protein sequence ID" value="CCM18053.1"/>
    <property type="molecule type" value="Genomic_DNA"/>
</dbReference>
<dbReference type="AlphaFoldDB" id="A0A1E1J397"/>
<evidence type="ECO:0000313" key="1">
    <source>
        <dbReference type="EMBL" id="CCM18053.1"/>
    </source>
</evidence>